<sequence>MPSKHEIRAAFDREGIVVYQAYSSAIAGPAVAAQRFVEPFSFGRMTWIKPSFLWLMHRSNWGSKSGQERTLAVTISRKGWEEALSKAVLTSYEPKAHRSREDWHRQFEDAEVHVQWDPERTLRGAASDHFSIQIGISRHLIRTFVDEWILKIEDLTPAVTKVHDLLRRGRADEAKRHVPTERVYPLPASIGRRFLMGPCHG</sequence>
<keyword evidence="2" id="KW-1185">Reference proteome</keyword>
<dbReference type="RefSeq" id="WP_264486523.1">
    <property type="nucleotide sequence ID" value="NZ_JAPDDT010000002.1"/>
</dbReference>
<dbReference type="Proteomes" id="UP001320876">
    <property type="component" value="Unassembled WGS sequence"/>
</dbReference>
<comment type="caution">
    <text evidence="1">The sequence shown here is derived from an EMBL/GenBank/DDBJ whole genome shotgun (WGS) entry which is preliminary data.</text>
</comment>
<organism evidence="1 2">
    <name type="scientific">Luteolibacter arcticus</name>
    <dbReference type="NCBI Taxonomy" id="1581411"/>
    <lineage>
        <taxon>Bacteria</taxon>
        <taxon>Pseudomonadati</taxon>
        <taxon>Verrucomicrobiota</taxon>
        <taxon>Verrucomicrobiia</taxon>
        <taxon>Verrucomicrobiales</taxon>
        <taxon>Verrucomicrobiaceae</taxon>
        <taxon>Luteolibacter</taxon>
    </lineage>
</organism>
<protein>
    <submittedName>
        <fullName evidence="1">DUF4291 domain-containing protein</fullName>
    </submittedName>
</protein>
<evidence type="ECO:0000313" key="2">
    <source>
        <dbReference type="Proteomes" id="UP001320876"/>
    </source>
</evidence>
<evidence type="ECO:0000313" key="1">
    <source>
        <dbReference type="EMBL" id="MCW1922415.1"/>
    </source>
</evidence>
<gene>
    <name evidence="1" type="ORF">OKA05_07605</name>
</gene>
<accession>A0ABT3GGH5</accession>
<dbReference type="EMBL" id="JAPDDT010000002">
    <property type="protein sequence ID" value="MCW1922415.1"/>
    <property type="molecule type" value="Genomic_DNA"/>
</dbReference>
<dbReference type="PANTHER" id="PTHR38567">
    <property type="entry name" value="DUF4291 DOMAIN-CONTAINING PROTEIN"/>
    <property type="match status" value="1"/>
</dbReference>
<dbReference type="PANTHER" id="PTHR38567:SF1">
    <property type="entry name" value="DUF4291 DOMAIN-CONTAINING PROTEIN"/>
    <property type="match status" value="1"/>
</dbReference>
<proteinExistence type="predicted"/>
<name>A0ABT3GGH5_9BACT</name>
<dbReference type="Pfam" id="PF14124">
    <property type="entry name" value="DUF4291"/>
    <property type="match status" value="1"/>
</dbReference>
<dbReference type="InterPro" id="IPR025633">
    <property type="entry name" value="DUF4291"/>
</dbReference>
<reference evidence="1 2" key="1">
    <citation type="submission" date="2022-10" db="EMBL/GenBank/DDBJ databases">
        <title>Luteolibacter arcticus strain CCTCC AB 2014275, whole genome shotgun sequencing project.</title>
        <authorList>
            <person name="Zhao G."/>
            <person name="Shen L."/>
        </authorList>
    </citation>
    <scope>NUCLEOTIDE SEQUENCE [LARGE SCALE GENOMIC DNA]</scope>
    <source>
        <strain evidence="1 2">CCTCC AB 2014275</strain>
    </source>
</reference>